<dbReference type="PANTHER" id="PTHR41368">
    <property type="entry name" value="PROTEIN YGHO"/>
    <property type="match status" value="1"/>
</dbReference>
<reference evidence="2" key="1">
    <citation type="submission" date="2018-05" db="EMBL/GenBank/DDBJ databases">
        <title>Pseudarcicella sp. HME7025 Genome sequencing and assembly.</title>
        <authorList>
            <person name="Kim H."/>
            <person name="Kang H."/>
            <person name="Joh K."/>
        </authorList>
    </citation>
    <scope>NUCLEOTIDE SEQUENCE [LARGE SCALE GENOMIC DNA]</scope>
    <source>
        <strain evidence="2">HME7025</strain>
    </source>
</reference>
<dbReference type="EMBL" id="CP029346">
    <property type="protein sequence ID" value="AWL10192.1"/>
    <property type="molecule type" value="Genomic_DNA"/>
</dbReference>
<keyword evidence="2" id="KW-1185">Reference proteome</keyword>
<accession>A0A2S2DY13</accession>
<evidence type="ECO:0000313" key="2">
    <source>
        <dbReference type="Proteomes" id="UP000245468"/>
    </source>
</evidence>
<dbReference type="SUPFAM" id="SSF55729">
    <property type="entry name" value="Acyl-CoA N-acyltransferases (Nat)"/>
    <property type="match status" value="1"/>
</dbReference>
<evidence type="ECO:0000313" key="1">
    <source>
        <dbReference type="EMBL" id="AWL10192.1"/>
    </source>
</evidence>
<sequence>MYLREVAEDSLLKKAFLTFPVSLYAHDANWIRPLDSDIESIFDPKKNPHFKHGDAIRWLLFNEENQVIGRVAAFYDGKPAKEGELAAGGMGFFECIEDEKAAFVLFDACADWLKSKGLEAMDGPINFGERDSFWGLMVKGWEFEPTYKMPWTKEYYIAFFERYGFKDYFQQYVFVSPVSAANVAPSIEEKAQRIYQNPNYVFKHIEKSDLSKYAEDFKIIFNAAWAKFPGVTAMSSEQAQKLVKKMKPIIDEQLLWFAYTAEGDPVAFFIVIPDLNQIVKHLNGKMNVWGMIKFLLLKWKGALTRCCGVIFGVVPDHQGKGVESAIALRFRQAARDNPFYPYETMDMNWVGDFNPKMLRFVSQLGASIDKTYITYRYLFNPNQPFSRCPKVG</sequence>
<dbReference type="Proteomes" id="UP000245468">
    <property type="component" value="Chromosome"/>
</dbReference>
<protein>
    <submittedName>
        <fullName evidence="1">Uncharacterized protein</fullName>
    </submittedName>
</protein>
<dbReference type="PANTHER" id="PTHR41368:SF1">
    <property type="entry name" value="PROTEIN YGHO"/>
    <property type="match status" value="1"/>
</dbReference>
<dbReference type="OrthoDB" id="9806005at2"/>
<dbReference type="KEGG" id="psez:HME7025_02351"/>
<dbReference type="InterPro" id="IPR039968">
    <property type="entry name" value="BcerS-like"/>
</dbReference>
<dbReference type="AlphaFoldDB" id="A0A2S2DY13"/>
<name>A0A2S2DY13_9BACT</name>
<proteinExistence type="predicted"/>
<dbReference type="RefSeq" id="WP_109324271.1">
    <property type="nucleotide sequence ID" value="NZ_CP029346.1"/>
</dbReference>
<dbReference type="Gene3D" id="3.40.630.30">
    <property type="match status" value="1"/>
</dbReference>
<dbReference type="InterPro" id="IPR016181">
    <property type="entry name" value="Acyl_CoA_acyltransferase"/>
</dbReference>
<gene>
    <name evidence="1" type="ORF">HME7025_02351</name>
</gene>
<organism evidence="1 2">
    <name type="scientific">Aquirufa nivalisilvae</name>
    <dbReference type="NCBI Taxonomy" id="2516557"/>
    <lineage>
        <taxon>Bacteria</taxon>
        <taxon>Pseudomonadati</taxon>
        <taxon>Bacteroidota</taxon>
        <taxon>Cytophagia</taxon>
        <taxon>Cytophagales</taxon>
        <taxon>Flectobacillaceae</taxon>
        <taxon>Aquirufa</taxon>
    </lineage>
</organism>